<dbReference type="EMBL" id="BMAO01019016">
    <property type="protein sequence ID" value="GFR27797.1"/>
    <property type="molecule type" value="Genomic_DNA"/>
</dbReference>
<sequence>MFSWLKNFISQRFPAIRYGEVTYNFRQNETGLPQGTVISPIIFNIFFNDLPGFLTPAVNSALFSDDLVLWDSATKKNQDSLNRTLNSALDKLAIWICENGMRVTRLTL</sequence>
<keyword evidence="4" id="KW-1185">Reference proteome</keyword>
<dbReference type="OrthoDB" id="6434707at2759"/>
<accession>A0A8X6FT77</accession>
<dbReference type="GO" id="GO:0003964">
    <property type="term" value="F:RNA-directed DNA polymerase activity"/>
    <property type="evidence" value="ECO:0007669"/>
    <property type="project" value="UniProtKB-KW"/>
</dbReference>
<evidence type="ECO:0000313" key="4">
    <source>
        <dbReference type="Proteomes" id="UP000887116"/>
    </source>
</evidence>
<keyword evidence="2" id="KW-0808">Transferase</keyword>
<evidence type="ECO:0000313" key="3">
    <source>
        <dbReference type="EMBL" id="GFR27797.1"/>
    </source>
</evidence>
<dbReference type="InterPro" id="IPR000477">
    <property type="entry name" value="RT_dom"/>
</dbReference>
<keyword evidence="2" id="KW-0695">RNA-directed DNA polymerase</keyword>
<dbReference type="Proteomes" id="UP000887116">
    <property type="component" value="Unassembled WGS sequence"/>
</dbReference>
<feature type="domain" description="Reverse transcriptase" evidence="1">
    <location>
        <begin position="1"/>
        <end position="108"/>
    </location>
</feature>
<proteinExistence type="predicted"/>
<evidence type="ECO:0000313" key="2">
    <source>
        <dbReference type="EMBL" id="GFQ66688.1"/>
    </source>
</evidence>
<comment type="caution">
    <text evidence="2">The sequence shown here is derived from an EMBL/GenBank/DDBJ whole genome shotgun (WGS) entry which is preliminary data.</text>
</comment>
<protein>
    <submittedName>
        <fullName evidence="2">Putative RNA-directed DNA polymerase from transposon X-element</fullName>
    </submittedName>
</protein>
<keyword evidence="2" id="KW-0548">Nucleotidyltransferase</keyword>
<organism evidence="2 4">
    <name type="scientific">Trichonephila clavata</name>
    <name type="common">Joro spider</name>
    <name type="synonym">Nephila clavata</name>
    <dbReference type="NCBI Taxonomy" id="2740835"/>
    <lineage>
        <taxon>Eukaryota</taxon>
        <taxon>Metazoa</taxon>
        <taxon>Ecdysozoa</taxon>
        <taxon>Arthropoda</taxon>
        <taxon>Chelicerata</taxon>
        <taxon>Arachnida</taxon>
        <taxon>Araneae</taxon>
        <taxon>Araneomorphae</taxon>
        <taxon>Entelegynae</taxon>
        <taxon>Araneoidea</taxon>
        <taxon>Nephilidae</taxon>
        <taxon>Trichonephila</taxon>
    </lineage>
</organism>
<reference evidence="2" key="1">
    <citation type="submission" date="2020-07" db="EMBL/GenBank/DDBJ databases">
        <title>Multicomponent nature underlies the extraordinary mechanical properties of spider dragline silk.</title>
        <authorList>
            <person name="Kono N."/>
            <person name="Nakamura H."/>
            <person name="Mori M."/>
            <person name="Yoshida Y."/>
            <person name="Ohtoshi R."/>
            <person name="Malay A.D."/>
            <person name="Moran D.A.P."/>
            <person name="Tomita M."/>
            <person name="Numata K."/>
            <person name="Arakawa K."/>
        </authorList>
    </citation>
    <scope>NUCLEOTIDE SEQUENCE</scope>
</reference>
<dbReference type="PROSITE" id="PS50878">
    <property type="entry name" value="RT_POL"/>
    <property type="match status" value="1"/>
</dbReference>
<name>A0A8X6FT77_TRICU</name>
<evidence type="ECO:0000259" key="1">
    <source>
        <dbReference type="PROSITE" id="PS50878"/>
    </source>
</evidence>
<dbReference type="EMBL" id="BMAO01000406">
    <property type="protein sequence ID" value="GFQ66688.1"/>
    <property type="molecule type" value="Genomic_DNA"/>
</dbReference>
<dbReference type="AlphaFoldDB" id="A0A8X6FT77"/>
<dbReference type="Pfam" id="PF00078">
    <property type="entry name" value="RVT_1"/>
    <property type="match status" value="1"/>
</dbReference>
<gene>
    <name evidence="2" type="primary">X975_11037</name>
    <name evidence="2" type="ORF">TNCT_450081</name>
    <name evidence="3" type="ORF">TNCT_566181</name>
</gene>